<feature type="compositionally biased region" description="Low complexity" evidence="2">
    <location>
        <begin position="831"/>
        <end position="840"/>
    </location>
</feature>
<feature type="compositionally biased region" description="Basic and acidic residues" evidence="2">
    <location>
        <begin position="200"/>
        <end position="212"/>
    </location>
</feature>
<dbReference type="PhylomeDB" id="A0A0G4G5I0"/>
<feature type="compositionally biased region" description="Polar residues" evidence="2">
    <location>
        <begin position="37"/>
        <end position="49"/>
    </location>
</feature>
<dbReference type="EMBL" id="CDMY01000571">
    <property type="protein sequence ID" value="CEM23805.1"/>
    <property type="molecule type" value="Genomic_DNA"/>
</dbReference>
<feature type="compositionally biased region" description="Basic and acidic residues" evidence="2">
    <location>
        <begin position="106"/>
        <end position="122"/>
    </location>
</feature>
<dbReference type="Pfam" id="PF01465">
    <property type="entry name" value="GRIP"/>
    <property type="match status" value="1"/>
</dbReference>
<dbReference type="GO" id="GO:0051015">
    <property type="term" value="F:actin filament binding"/>
    <property type="evidence" value="ECO:0007669"/>
    <property type="project" value="TreeGrafter"/>
</dbReference>
<dbReference type="OMA" id="KSHEMSG"/>
<dbReference type="InParanoid" id="A0A0G4G5I0"/>
<dbReference type="PROSITE" id="PS50913">
    <property type="entry name" value="GRIP"/>
    <property type="match status" value="1"/>
</dbReference>
<sequence>MKNLGGGLRNLTEKLQSAAQSALEKVGEEAQAAQARLTGSGSQPGSEKNSPSMPQASPSQPRPPSPSSTATKQPGAAAVAAADHITQMSREKLEAFARKSFQSFKQAKERMEKLERENEALKSHQPSSSGGSVREEENAELRSMLSSRTESLSQLTDEVRTLREQLAAETARVAELERERDQLTEQQQQQQQEGESATESELRKVRTEKSLVEVENQSLKSKIARLEQQQQQQPQQQHRFDKARSSPSDQYESRSASSGASGGGDSPTHAAAHSSSSQQQQQKEQQQQQQHAQRAELDLPRQVQLLQSENEKLSRQIQKQQIESTKEKNVAIKECEKWQDRAYRLESDLQAALSEKKATAGEQEIRLRRAEGESERLREAAAGLERELGELRSEKEKTERALEEVRQRIVDQKEDLDTRHEMQLRQESARWTEEKDALLAKLNTFQTQVEQMADRAARSAELESAMSGLEANIDQLQQRITQEESSRAQLAAQLAERDAELAAAREESEGKLRALQLQLDQGAEQLAKAEQTVQQLQQQREERDAELSAAQEGLSTEGQERAMLADKLKAAESRIASLQEAEQHHTQESQEHLKQMEAVRCQLSAAEEAKGALHAQLDTLQEAKDALERQLATAQQQQQQQTDTQHQQHKHETAALQADLQQLREELAHTQSDRDALQQQVTAVESSLTEREAALTEAQRQLTAEQAAKEAAQRAAEESDADMRREVEQLSATLRSRDESIQDLQQQLAGKADKLSEMEASLLSAQQQLRELGADLTAEKSAKDRLSQELQSAHRAADDAQEGARAEEESVAAMQQQLREKEEELAELRARASASAAAAAQPPKDDGAPIKEMEERLLAAAEDIAAKQQQIAALKSETATLKRDKAALLMKAKEKTAALQTKVDELQAEHSAVKEQLREREESGEKLASQNSKFKGLISQANGRMEEQNRRIAELQADLTHKEEQHSVVSQQCSRLRQHFTSAPSFDGFQERGGWDRAVTVMVEGEVWCCIPPPPPPPPQQSPQSQAPLAGASADGAAEGAEESEKDKVEVEGGEKGTEAEVLPWVWWWPVSALPPELPLPPPLQPGHADEAVSLRARLSERDAALEAMKAELEHTKKEYDLYRIKANTALKNSASYLEQLTGKEEQEKTLTSQLNTLKQELQKANQGKVEMGQQLNKLERSLGEQAAIRSQLEGTLATFRMEAAKRQEQSEMALREGFKQELEDAEAKWLAEQGEKRAELQLTVQQQLERIHQLQGELKIESTRAAELAQKLESATNTVQPPPSSPAPPAAQLPPLATHHQQQQQQQGGDHEHHHHHPADSEGVAVGLGLGEMEDEMDEASSLFRSSPTLGGGWRRAGSHYEGSVIGTATAWDDVHKLRQRVRQLESSLVEERQQNSLITKQIAHLKHELRAAEATKSVTELGNQKTPMEYLKNILKSFLETDLPGGAEHESLVPVLLTLLHFPQEEAQQITEKRQKLRSQSSLPFTIPMTLGGLMGGGGGGKT</sequence>
<feature type="region of interest" description="Disordered" evidence="2">
    <location>
        <begin position="533"/>
        <end position="595"/>
    </location>
</feature>
<dbReference type="GO" id="GO:0032982">
    <property type="term" value="C:myosin filament"/>
    <property type="evidence" value="ECO:0007669"/>
    <property type="project" value="TreeGrafter"/>
</dbReference>
<feature type="compositionally biased region" description="Polar residues" evidence="2">
    <location>
        <begin position="677"/>
        <end position="687"/>
    </location>
</feature>
<evidence type="ECO:0000313" key="4">
    <source>
        <dbReference type="EMBL" id="CEM23805.1"/>
    </source>
</evidence>
<dbReference type="GO" id="GO:0000146">
    <property type="term" value="F:microfilament motor activity"/>
    <property type="evidence" value="ECO:0007669"/>
    <property type="project" value="TreeGrafter"/>
</dbReference>
<feature type="compositionally biased region" description="Low complexity" evidence="2">
    <location>
        <begin position="184"/>
        <end position="199"/>
    </location>
</feature>
<keyword evidence="1" id="KW-0175">Coiled coil</keyword>
<dbReference type="Proteomes" id="UP000041254">
    <property type="component" value="Unassembled WGS sequence"/>
</dbReference>
<feature type="compositionally biased region" description="Low complexity" evidence="2">
    <location>
        <begin position="50"/>
        <end position="59"/>
    </location>
</feature>
<feature type="domain" description="GRIP" evidence="3">
    <location>
        <begin position="1423"/>
        <end position="1475"/>
    </location>
</feature>
<dbReference type="SMART" id="SM00755">
    <property type="entry name" value="Grip"/>
    <property type="match status" value="1"/>
</dbReference>
<name>A0A0G4G5I0_VITBC</name>
<feature type="compositionally biased region" description="Pro residues" evidence="2">
    <location>
        <begin position="1011"/>
        <end position="1021"/>
    </location>
</feature>
<dbReference type="OrthoDB" id="1926336at2759"/>
<feature type="compositionally biased region" description="Basic and acidic residues" evidence="2">
    <location>
        <begin position="818"/>
        <end position="830"/>
    </location>
</feature>
<dbReference type="Gene3D" id="1.10.220.60">
    <property type="entry name" value="GRIP domain"/>
    <property type="match status" value="1"/>
</dbReference>
<gene>
    <name evidence="4" type="ORF">Vbra_17139</name>
</gene>
<feature type="compositionally biased region" description="Low complexity" evidence="2">
    <location>
        <begin position="635"/>
        <end position="645"/>
    </location>
</feature>
<evidence type="ECO:0000256" key="2">
    <source>
        <dbReference type="SAM" id="MobiDB-lite"/>
    </source>
</evidence>
<feature type="compositionally biased region" description="Basic and acidic residues" evidence="2">
    <location>
        <begin position="707"/>
        <end position="724"/>
    </location>
</feature>
<feature type="compositionally biased region" description="Low complexity" evidence="2">
    <location>
        <begin position="1022"/>
        <end position="1039"/>
    </location>
</feature>
<keyword evidence="5" id="KW-1185">Reference proteome</keyword>
<feature type="coiled-coil region" evidence="1">
    <location>
        <begin position="1099"/>
        <end position="1182"/>
    </location>
</feature>
<feature type="compositionally biased region" description="Basic and acidic residues" evidence="2">
    <location>
        <begin position="172"/>
        <end position="183"/>
    </location>
</feature>
<feature type="compositionally biased region" description="Basic and acidic residues" evidence="2">
    <location>
        <begin position="581"/>
        <end position="595"/>
    </location>
</feature>
<feature type="region of interest" description="Disordered" evidence="2">
    <location>
        <begin position="16"/>
        <end position="86"/>
    </location>
</feature>
<protein>
    <recommendedName>
        <fullName evidence="3">GRIP domain-containing protein</fullName>
    </recommendedName>
</protein>
<evidence type="ECO:0000256" key="1">
    <source>
        <dbReference type="SAM" id="Coils"/>
    </source>
</evidence>
<feature type="compositionally biased region" description="Basic and acidic residues" evidence="2">
    <location>
        <begin position="558"/>
        <end position="572"/>
    </location>
</feature>
<feature type="region of interest" description="Disordered" evidence="2">
    <location>
        <begin position="628"/>
        <end position="653"/>
    </location>
</feature>
<feature type="region of interest" description="Disordered" evidence="2">
    <location>
        <begin position="1275"/>
        <end position="1324"/>
    </location>
</feature>
<feature type="compositionally biased region" description="Basic and acidic residues" evidence="2">
    <location>
        <begin position="795"/>
        <end position="808"/>
    </location>
</feature>
<feature type="region of interest" description="Disordered" evidence="2">
    <location>
        <begin position="1010"/>
        <end position="1056"/>
    </location>
</feature>
<feature type="compositionally biased region" description="Polar residues" evidence="2">
    <location>
        <begin position="144"/>
        <end position="156"/>
    </location>
</feature>
<dbReference type="InterPro" id="IPR000237">
    <property type="entry name" value="GRIP_dom"/>
</dbReference>
<feature type="compositionally biased region" description="Low complexity" evidence="2">
    <location>
        <begin position="269"/>
        <end position="292"/>
    </location>
</feature>
<dbReference type="PANTHER" id="PTHR45615">
    <property type="entry name" value="MYOSIN HEAVY CHAIN, NON-MUSCLE"/>
    <property type="match status" value="1"/>
</dbReference>
<dbReference type="GO" id="GO:0016460">
    <property type="term" value="C:myosin II complex"/>
    <property type="evidence" value="ECO:0007669"/>
    <property type="project" value="TreeGrafter"/>
</dbReference>
<feature type="region of interest" description="Disordered" evidence="2">
    <location>
        <begin position="783"/>
        <end position="848"/>
    </location>
</feature>
<dbReference type="GO" id="GO:0005737">
    <property type="term" value="C:cytoplasm"/>
    <property type="evidence" value="ECO:0007669"/>
    <property type="project" value="TreeGrafter"/>
</dbReference>
<feature type="region of interest" description="Disordered" evidence="2">
    <location>
        <begin position="105"/>
        <end position="158"/>
    </location>
</feature>
<dbReference type="VEuPathDB" id="CryptoDB:Vbra_17139"/>
<feature type="compositionally biased region" description="Polar residues" evidence="2">
    <location>
        <begin position="245"/>
        <end position="254"/>
    </location>
</feature>
<feature type="compositionally biased region" description="Low complexity" evidence="2">
    <location>
        <begin position="1294"/>
        <end position="1309"/>
    </location>
</feature>
<feature type="coiled-coil region" evidence="1">
    <location>
        <begin position="1238"/>
        <end position="1272"/>
    </location>
</feature>
<feature type="compositionally biased region" description="Basic and acidic residues" evidence="2">
    <location>
        <begin position="1043"/>
        <end position="1056"/>
    </location>
</feature>
<accession>A0A0G4G5I0</accession>
<dbReference type="PANTHER" id="PTHR45615:SF40">
    <property type="entry name" value="MYOSIN HEAVY CHAIN, NON-MUSCLE"/>
    <property type="match status" value="1"/>
</dbReference>
<feature type="region of interest" description="Disordered" evidence="2">
    <location>
        <begin position="172"/>
        <end position="329"/>
    </location>
</feature>
<evidence type="ECO:0000313" key="5">
    <source>
        <dbReference type="Proteomes" id="UP000041254"/>
    </source>
</evidence>
<feature type="region of interest" description="Disordered" evidence="2">
    <location>
        <begin position="669"/>
        <end position="724"/>
    </location>
</feature>
<reference evidence="4 5" key="1">
    <citation type="submission" date="2014-11" db="EMBL/GenBank/DDBJ databases">
        <authorList>
            <person name="Zhu J."/>
            <person name="Qi W."/>
            <person name="Song R."/>
        </authorList>
    </citation>
    <scope>NUCLEOTIDE SEQUENCE [LARGE SCALE GENOMIC DNA]</scope>
</reference>
<evidence type="ECO:0000259" key="3">
    <source>
        <dbReference type="PROSITE" id="PS50913"/>
    </source>
</evidence>
<feature type="compositionally biased region" description="Low complexity" evidence="2">
    <location>
        <begin position="228"/>
        <end position="237"/>
    </location>
</feature>
<organism evidence="4 5">
    <name type="scientific">Vitrella brassicaformis (strain CCMP3155)</name>
    <dbReference type="NCBI Taxonomy" id="1169540"/>
    <lineage>
        <taxon>Eukaryota</taxon>
        <taxon>Sar</taxon>
        <taxon>Alveolata</taxon>
        <taxon>Colpodellida</taxon>
        <taxon>Vitrellaceae</taxon>
        <taxon>Vitrella</taxon>
    </lineage>
</organism>
<proteinExistence type="predicted"/>
<feature type="compositionally biased region" description="Pro residues" evidence="2">
    <location>
        <begin position="1281"/>
        <end position="1293"/>
    </location>
</feature>